<evidence type="ECO:0000259" key="2">
    <source>
        <dbReference type="PROSITE" id="PS50404"/>
    </source>
</evidence>
<dbReference type="InterPro" id="IPR036249">
    <property type="entry name" value="Thioredoxin-like_sf"/>
</dbReference>
<dbReference type="EMBL" id="KZ451885">
    <property type="protein sequence ID" value="PKA66638.1"/>
    <property type="molecule type" value="Genomic_DNA"/>
</dbReference>
<protein>
    <recommendedName>
        <fullName evidence="1">Glutathione S-transferase</fullName>
        <ecNumber evidence="1">2.5.1.18</ecNumber>
    </recommendedName>
</protein>
<evidence type="ECO:0000256" key="1">
    <source>
        <dbReference type="RuleBase" id="RU369102"/>
    </source>
</evidence>
<dbReference type="Gene3D" id="1.20.1050.10">
    <property type="match status" value="1"/>
</dbReference>
<evidence type="ECO:0000313" key="4">
    <source>
        <dbReference type="Proteomes" id="UP000236161"/>
    </source>
</evidence>
<proteinExistence type="inferred from homology"/>
<comment type="similarity">
    <text evidence="1">Belongs to the GST superfamily.</text>
</comment>
<dbReference type="InterPro" id="IPR040079">
    <property type="entry name" value="Glutathione_S-Trfase"/>
</dbReference>
<accession>A0A2I0BFR2</accession>
<evidence type="ECO:0000313" key="3">
    <source>
        <dbReference type="EMBL" id="PKA66638.1"/>
    </source>
</evidence>
<comment type="subcellular location">
    <subcellularLocation>
        <location evidence="1">Cytoplasm</location>
        <location evidence="1">Cytosol</location>
    </subcellularLocation>
</comment>
<organism evidence="3 4">
    <name type="scientific">Apostasia shenzhenica</name>
    <dbReference type="NCBI Taxonomy" id="1088818"/>
    <lineage>
        <taxon>Eukaryota</taxon>
        <taxon>Viridiplantae</taxon>
        <taxon>Streptophyta</taxon>
        <taxon>Embryophyta</taxon>
        <taxon>Tracheophyta</taxon>
        <taxon>Spermatophyta</taxon>
        <taxon>Magnoliopsida</taxon>
        <taxon>Liliopsida</taxon>
        <taxon>Asparagales</taxon>
        <taxon>Orchidaceae</taxon>
        <taxon>Apostasioideae</taxon>
        <taxon>Apostasia</taxon>
    </lineage>
</organism>
<dbReference type="GO" id="GO:0005829">
    <property type="term" value="C:cytosol"/>
    <property type="evidence" value="ECO:0007669"/>
    <property type="project" value="UniProtKB-SubCell"/>
</dbReference>
<dbReference type="PROSITE" id="PS50404">
    <property type="entry name" value="GST_NTER"/>
    <property type="match status" value="1"/>
</dbReference>
<dbReference type="SFLD" id="SFLDS00019">
    <property type="entry name" value="Glutathione_Transferase_(cytos"/>
    <property type="match status" value="1"/>
</dbReference>
<dbReference type="Gene3D" id="3.40.30.10">
    <property type="entry name" value="Glutaredoxin"/>
    <property type="match status" value="1"/>
</dbReference>
<dbReference type="STRING" id="1088818.A0A2I0BFR2"/>
<keyword evidence="1 3" id="KW-0808">Transferase</keyword>
<keyword evidence="1" id="KW-0963">Cytoplasm</keyword>
<dbReference type="CDD" id="cd03058">
    <property type="entry name" value="GST_N_Tau"/>
    <property type="match status" value="1"/>
</dbReference>
<dbReference type="Pfam" id="PF13409">
    <property type="entry name" value="GST_N_2"/>
    <property type="match status" value="1"/>
</dbReference>
<dbReference type="InterPro" id="IPR045073">
    <property type="entry name" value="Omega/Tau-like"/>
</dbReference>
<dbReference type="SFLD" id="SFLDG00358">
    <property type="entry name" value="Main_(cytGST)"/>
    <property type="match status" value="1"/>
</dbReference>
<feature type="domain" description="GST N-terminal" evidence="2">
    <location>
        <begin position="7"/>
        <end position="86"/>
    </location>
</feature>
<dbReference type="EC" id="2.5.1.18" evidence="1"/>
<dbReference type="Proteomes" id="UP000236161">
    <property type="component" value="Unassembled WGS sequence"/>
</dbReference>
<dbReference type="OrthoDB" id="4951845at2759"/>
<sequence length="122" mass="14026">MEASTVGGFQLLGFWASPFSLKVEVALKLKGIPYEYQEEDLQKKSDSLLRFNPIYKTVPVLAHDGRPIAESLIILEYLDDILADPPLLPADPYSRSRIRFWVDFFYTKVCAKFHQELDYALP</sequence>
<dbReference type="PANTHER" id="PTHR11260">
    <property type="entry name" value="GLUTATHIONE S-TRANSFERASE, GST, SUPERFAMILY, GST DOMAIN CONTAINING"/>
    <property type="match status" value="1"/>
</dbReference>
<name>A0A2I0BFR2_9ASPA</name>
<dbReference type="GO" id="GO:0006749">
    <property type="term" value="P:glutathione metabolic process"/>
    <property type="evidence" value="ECO:0007669"/>
    <property type="project" value="TreeGrafter"/>
</dbReference>
<dbReference type="InterPro" id="IPR004045">
    <property type="entry name" value="Glutathione_S-Trfase_N"/>
</dbReference>
<gene>
    <name evidence="3" type="primary">GSTU7</name>
    <name evidence="3" type="ORF">AXF42_Ash003293</name>
</gene>
<dbReference type="PANTHER" id="PTHR11260:SF676">
    <property type="entry name" value="GLUTATHIONE S-TRANSFERASE U8"/>
    <property type="match status" value="1"/>
</dbReference>
<comment type="catalytic activity">
    <reaction evidence="1">
        <text>RX + glutathione = an S-substituted glutathione + a halide anion + H(+)</text>
        <dbReference type="Rhea" id="RHEA:16437"/>
        <dbReference type="ChEBI" id="CHEBI:15378"/>
        <dbReference type="ChEBI" id="CHEBI:16042"/>
        <dbReference type="ChEBI" id="CHEBI:17792"/>
        <dbReference type="ChEBI" id="CHEBI:57925"/>
        <dbReference type="ChEBI" id="CHEBI:90779"/>
        <dbReference type="EC" id="2.5.1.18"/>
    </reaction>
</comment>
<dbReference type="AlphaFoldDB" id="A0A2I0BFR2"/>
<dbReference type="SUPFAM" id="SSF52833">
    <property type="entry name" value="Thioredoxin-like"/>
    <property type="match status" value="1"/>
</dbReference>
<keyword evidence="4" id="KW-1185">Reference proteome</keyword>
<comment type="function">
    <text evidence="1">Is involved in the conjugation of reduced glutathione to a wide number of exogenous and endogenous hydrophobic electrophiles.</text>
</comment>
<dbReference type="GO" id="GO:0004364">
    <property type="term" value="F:glutathione transferase activity"/>
    <property type="evidence" value="ECO:0007669"/>
    <property type="project" value="UniProtKB-UniRule"/>
</dbReference>
<reference evidence="3 4" key="1">
    <citation type="journal article" date="2017" name="Nature">
        <title>The Apostasia genome and the evolution of orchids.</title>
        <authorList>
            <person name="Zhang G.Q."/>
            <person name="Liu K.W."/>
            <person name="Li Z."/>
            <person name="Lohaus R."/>
            <person name="Hsiao Y.Y."/>
            <person name="Niu S.C."/>
            <person name="Wang J.Y."/>
            <person name="Lin Y.C."/>
            <person name="Xu Q."/>
            <person name="Chen L.J."/>
            <person name="Yoshida K."/>
            <person name="Fujiwara S."/>
            <person name="Wang Z.W."/>
            <person name="Zhang Y.Q."/>
            <person name="Mitsuda N."/>
            <person name="Wang M."/>
            <person name="Liu G.H."/>
            <person name="Pecoraro L."/>
            <person name="Huang H.X."/>
            <person name="Xiao X.J."/>
            <person name="Lin M."/>
            <person name="Wu X.Y."/>
            <person name="Wu W.L."/>
            <person name="Chen Y.Y."/>
            <person name="Chang S.B."/>
            <person name="Sakamoto S."/>
            <person name="Ohme-Takagi M."/>
            <person name="Yagi M."/>
            <person name="Zeng S.J."/>
            <person name="Shen C.Y."/>
            <person name="Yeh C.M."/>
            <person name="Luo Y.B."/>
            <person name="Tsai W.C."/>
            <person name="Van de Peer Y."/>
            <person name="Liu Z.J."/>
        </authorList>
    </citation>
    <scope>NUCLEOTIDE SEQUENCE [LARGE SCALE GENOMIC DNA]</scope>
    <source>
        <strain evidence="4">cv. Shenzhen</strain>
        <tissue evidence="3">Stem</tissue>
    </source>
</reference>